<dbReference type="PANTHER" id="PTHR11360">
    <property type="entry name" value="MONOCARBOXYLATE TRANSPORTER"/>
    <property type="match status" value="1"/>
</dbReference>
<dbReference type="AlphaFoldDB" id="A0A9Q0MYL5"/>
<keyword evidence="2" id="KW-0812">Transmembrane</keyword>
<evidence type="ECO:0000256" key="2">
    <source>
        <dbReference type="SAM" id="Phobius"/>
    </source>
</evidence>
<proteinExistence type="predicted"/>
<keyword evidence="2" id="KW-1133">Transmembrane helix</keyword>
<feature type="transmembrane region" description="Helical" evidence="2">
    <location>
        <begin position="456"/>
        <end position="475"/>
    </location>
</feature>
<dbReference type="OrthoDB" id="5667at2759"/>
<dbReference type="GO" id="GO:0016020">
    <property type="term" value="C:membrane"/>
    <property type="evidence" value="ECO:0007669"/>
    <property type="project" value="UniProtKB-SubCell"/>
</dbReference>
<feature type="transmembrane region" description="Helical" evidence="2">
    <location>
        <begin position="177"/>
        <end position="200"/>
    </location>
</feature>
<dbReference type="InterPro" id="IPR050327">
    <property type="entry name" value="Proton-linked_MCT"/>
</dbReference>
<evidence type="ECO:0000256" key="1">
    <source>
        <dbReference type="ARBA" id="ARBA00004141"/>
    </source>
</evidence>
<feature type="transmembrane region" description="Helical" evidence="2">
    <location>
        <begin position="495"/>
        <end position="515"/>
    </location>
</feature>
<dbReference type="EMBL" id="WJQU01000003">
    <property type="protein sequence ID" value="KAJ6640356.1"/>
    <property type="molecule type" value="Genomic_DNA"/>
</dbReference>
<dbReference type="InterPro" id="IPR020846">
    <property type="entry name" value="MFS_dom"/>
</dbReference>
<dbReference type="SUPFAM" id="SSF103473">
    <property type="entry name" value="MFS general substrate transporter"/>
    <property type="match status" value="1"/>
</dbReference>
<name>A0A9Q0MYL5_9DIPT</name>
<feature type="transmembrane region" description="Helical" evidence="2">
    <location>
        <begin position="550"/>
        <end position="575"/>
    </location>
</feature>
<feature type="domain" description="Major facilitator superfamily (MFS) profile" evidence="3">
    <location>
        <begin position="456"/>
        <end position="650"/>
    </location>
</feature>
<dbReference type="PROSITE" id="PS50850">
    <property type="entry name" value="MFS"/>
    <property type="match status" value="1"/>
</dbReference>
<feature type="transmembrane region" description="Helical" evidence="2">
    <location>
        <begin position="118"/>
        <end position="141"/>
    </location>
</feature>
<feature type="transmembrane region" description="Helical" evidence="2">
    <location>
        <begin position="621"/>
        <end position="641"/>
    </location>
</feature>
<evidence type="ECO:0000313" key="4">
    <source>
        <dbReference type="EMBL" id="KAJ6640356.1"/>
    </source>
</evidence>
<gene>
    <name evidence="4" type="primary">SLC16A3</name>
    <name evidence="4" type="ORF">Bhyg_13106</name>
</gene>
<sequence>MEFYFVYTIGWSCGKHAAISFNTFFKRISALGAYHIHYIFTEKHRRILSILLQRMHAVFSWKYNLYKQRKMKTTKKIAPDGGWGWVACFGVSLVNLATRSIEPSFGLLFGDLLKDLNVGTTGAAVIMSALDVCMNFSGLFVGPLLKEFSYRKVALAGSLLCGIGIALTSPANSMAHILLTYSVINGIGVGLATSAAFVALNHYFKHKRGQAVGLSMAGTALGMLIIPQLIRILLEEFGFRGAVLLISGLSLHAAVGSTLLQPIKWHLKDEIIDVEMTQMPEMAPIKESLKEDDEDDLPEMNNLIFSNNKKMRKNFSDIAISSLNGGAGAGIPKRPTFHRVFTNVSNTGSGGMGMLSNTDLSLRKRKASVISHLSNLDFTGSNLQVHMNIGDDEAEEEDRALRRVNTTLEMSSARRDLLMKKTPMENGKVPLDQGIEMAPAKLGFWKRFANLMDIDILKDKIYLAILFGLSIFYVAEMNFKMVTPFFFADLGYSKADVAYCLSITAITDIAARVVLPPICDRFDVQKRLIFFVSIFFVAITRSIMAEQTDWTQLMIWLSICGFFRGAALSNFTLTVSEYCSLEKLPAAFGWHMIGKAIFVIAFGPLIGLIRDLTGSYPLCIHSQSVCIFISFFVFLFLYIFFPLKKDTTKF</sequence>
<feature type="transmembrane region" description="Helical" evidence="2">
    <location>
        <begin position="77"/>
        <end position="98"/>
    </location>
</feature>
<dbReference type="GO" id="GO:0008028">
    <property type="term" value="F:monocarboxylic acid transmembrane transporter activity"/>
    <property type="evidence" value="ECO:0007669"/>
    <property type="project" value="TreeGrafter"/>
</dbReference>
<reference evidence="4" key="1">
    <citation type="submission" date="2022-07" db="EMBL/GenBank/DDBJ databases">
        <authorList>
            <person name="Trinca V."/>
            <person name="Uliana J.V.C."/>
            <person name="Torres T.T."/>
            <person name="Ward R.J."/>
            <person name="Monesi N."/>
        </authorList>
    </citation>
    <scope>NUCLEOTIDE SEQUENCE</scope>
    <source>
        <strain evidence="4">HSMRA1968</strain>
        <tissue evidence="4">Whole embryos</tissue>
    </source>
</reference>
<feature type="transmembrane region" description="Helical" evidence="2">
    <location>
        <begin position="153"/>
        <end position="171"/>
    </location>
</feature>
<dbReference type="Proteomes" id="UP001151699">
    <property type="component" value="Chromosome X"/>
</dbReference>
<feature type="transmembrane region" description="Helical" evidence="2">
    <location>
        <begin position="587"/>
        <end position="609"/>
    </location>
</feature>
<dbReference type="InterPro" id="IPR011701">
    <property type="entry name" value="MFS"/>
</dbReference>
<evidence type="ECO:0000313" key="5">
    <source>
        <dbReference type="Proteomes" id="UP001151699"/>
    </source>
</evidence>
<dbReference type="InterPro" id="IPR036259">
    <property type="entry name" value="MFS_trans_sf"/>
</dbReference>
<dbReference type="Gene3D" id="1.20.1250.20">
    <property type="entry name" value="MFS general substrate transporter like domains"/>
    <property type="match status" value="2"/>
</dbReference>
<keyword evidence="5" id="KW-1185">Reference proteome</keyword>
<feature type="transmembrane region" description="Helical" evidence="2">
    <location>
        <begin position="527"/>
        <end position="544"/>
    </location>
</feature>
<dbReference type="FunFam" id="1.20.1250.20:FF:000434">
    <property type="entry name" value="Blast:Monocarboxylate transporter 4"/>
    <property type="match status" value="1"/>
</dbReference>
<dbReference type="PANTHER" id="PTHR11360:SF163">
    <property type="entry name" value="MONOCARBOXYLATE TRANSPORTER 9-LIKE PROTEIN"/>
    <property type="match status" value="1"/>
</dbReference>
<feature type="transmembrane region" description="Helical" evidence="2">
    <location>
        <begin position="212"/>
        <end position="230"/>
    </location>
</feature>
<organism evidence="4 5">
    <name type="scientific">Pseudolycoriella hygida</name>
    <dbReference type="NCBI Taxonomy" id="35572"/>
    <lineage>
        <taxon>Eukaryota</taxon>
        <taxon>Metazoa</taxon>
        <taxon>Ecdysozoa</taxon>
        <taxon>Arthropoda</taxon>
        <taxon>Hexapoda</taxon>
        <taxon>Insecta</taxon>
        <taxon>Pterygota</taxon>
        <taxon>Neoptera</taxon>
        <taxon>Endopterygota</taxon>
        <taxon>Diptera</taxon>
        <taxon>Nematocera</taxon>
        <taxon>Sciaroidea</taxon>
        <taxon>Sciaridae</taxon>
        <taxon>Pseudolycoriella</taxon>
    </lineage>
</organism>
<comment type="subcellular location">
    <subcellularLocation>
        <location evidence="1">Membrane</location>
        <topology evidence="1">Multi-pass membrane protein</topology>
    </subcellularLocation>
</comment>
<keyword evidence="2" id="KW-0472">Membrane</keyword>
<feature type="transmembrane region" description="Helical" evidence="2">
    <location>
        <begin position="242"/>
        <end position="260"/>
    </location>
</feature>
<protein>
    <submittedName>
        <fullName evidence="4">Monocarboxylate transporter 4</fullName>
    </submittedName>
</protein>
<dbReference type="CDD" id="cd17352">
    <property type="entry name" value="MFS_MCT_SLC16"/>
    <property type="match status" value="1"/>
</dbReference>
<dbReference type="FunFam" id="1.20.1250.20:FF:000437">
    <property type="entry name" value="Blast:Monocarboxylate transporter 4"/>
    <property type="match status" value="1"/>
</dbReference>
<accession>A0A9Q0MYL5</accession>
<comment type="caution">
    <text evidence="4">The sequence shown here is derived from an EMBL/GenBank/DDBJ whole genome shotgun (WGS) entry which is preliminary data.</text>
</comment>
<evidence type="ECO:0000259" key="3">
    <source>
        <dbReference type="PROSITE" id="PS50850"/>
    </source>
</evidence>
<dbReference type="Pfam" id="PF07690">
    <property type="entry name" value="MFS_1"/>
    <property type="match status" value="2"/>
</dbReference>